<dbReference type="VEuPathDB" id="FungiDB:YALI1_B01334g"/>
<evidence type="ECO:0000313" key="1">
    <source>
        <dbReference type="EMBL" id="AOW01029.1"/>
    </source>
</evidence>
<name>A0A1D8N5W9_YARLL</name>
<evidence type="ECO:0000313" key="2">
    <source>
        <dbReference type="Proteomes" id="UP000182444"/>
    </source>
</evidence>
<accession>A0A1D8N5W9</accession>
<reference evidence="1 2" key="1">
    <citation type="journal article" date="2016" name="PLoS ONE">
        <title>Sequence Assembly of Yarrowia lipolytica Strain W29/CLIB89 Shows Transposable Element Diversity.</title>
        <authorList>
            <person name="Magnan C."/>
            <person name="Yu J."/>
            <person name="Chang I."/>
            <person name="Jahn E."/>
            <person name="Kanomata Y."/>
            <person name="Wu J."/>
            <person name="Zeller M."/>
            <person name="Oakes M."/>
            <person name="Baldi P."/>
            <person name="Sandmeyer S."/>
        </authorList>
    </citation>
    <scope>NUCLEOTIDE SEQUENCE [LARGE SCALE GENOMIC DNA]</scope>
    <source>
        <strain evidence="2">CLIB89(W29)</strain>
    </source>
</reference>
<dbReference type="EMBL" id="CP017554">
    <property type="protein sequence ID" value="AOW01029.1"/>
    <property type="molecule type" value="Genomic_DNA"/>
</dbReference>
<dbReference type="Proteomes" id="UP000182444">
    <property type="component" value="Chromosome 1B"/>
</dbReference>
<dbReference type="RefSeq" id="XP_068138023.1">
    <property type="nucleotide sequence ID" value="XM_068281922.1"/>
</dbReference>
<sequence>MAIRHAGEGCQCTRTVAECLMSLACLDPLARADIWRRMTMKLRARNERFRAPTTTFITAPVTTSLRPSLNCVHSRFSG</sequence>
<organism evidence="1 2">
    <name type="scientific">Yarrowia lipolytica</name>
    <name type="common">Candida lipolytica</name>
    <dbReference type="NCBI Taxonomy" id="4952"/>
    <lineage>
        <taxon>Eukaryota</taxon>
        <taxon>Fungi</taxon>
        <taxon>Dikarya</taxon>
        <taxon>Ascomycota</taxon>
        <taxon>Saccharomycotina</taxon>
        <taxon>Dipodascomycetes</taxon>
        <taxon>Dipodascales</taxon>
        <taxon>Dipodascales incertae sedis</taxon>
        <taxon>Yarrowia</taxon>
    </lineage>
</organism>
<protein>
    <submittedName>
        <fullName evidence="1">Uncharacterized protein</fullName>
    </submittedName>
</protein>
<dbReference type="GeneID" id="94582585"/>
<dbReference type="AlphaFoldDB" id="A0A1D8N5W9"/>
<proteinExistence type="predicted"/>
<gene>
    <name evidence="1" type="ORF">YALI1_B01334g</name>
</gene>